<proteinExistence type="predicted"/>
<evidence type="ECO:0008006" key="3">
    <source>
        <dbReference type="Google" id="ProtNLM"/>
    </source>
</evidence>
<comment type="caution">
    <text evidence="1">The sequence shown here is derived from an EMBL/GenBank/DDBJ whole genome shotgun (WGS) entry which is preliminary data.</text>
</comment>
<sequence>MVDELRKEVPCREELLVEYEDLCRRIEADAVAMLEGKTSDRWL</sequence>
<dbReference type="Proteomes" id="UP001190825">
    <property type="component" value="Unassembled WGS sequence"/>
</dbReference>
<name>A0ABX4TET3_9HYPH</name>
<protein>
    <recommendedName>
        <fullName evidence="3">Transposase</fullName>
    </recommendedName>
</protein>
<dbReference type="EMBL" id="NBUC01000146">
    <property type="protein sequence ID" value="PLT96115.1"/>
    <property type="molecule type" value="Genomic_DNA"/>
</dbReference>
<accession>A0ABX4TET3</accession>
<evidence type="ECO:0000313" key="2">
    <source>
        <dbReference type="Proteomes" id="UP001190825"/>
    </source>
</evidence>
<gene>
    <name evidence="1" type="ORF">BMJ33_27705</name>
</gene>
<reference evidence="1 2" key="1">
    <citation type="journal article" date="2018" name="FEMS Microbiol. Ecol.">
        <title>Co-invading symbiotic mutualists of Medicago polymorpha retain high ancestral diversity and contain diverse accessory genomes.</title>
        <authorList>
            <person name="Porter S.S."/>
            <person name="Faber-Hammond J.J."/>
            <person name="Friesen M.L."/>
        </authorList>
    </citation>
    <scope>NUCLEOTIDE SEQUENCE [LARGE SCALE GENOMIC DNA]</scope>
    <source>
        <strain evidence="1 2">Str16</strain>
    </source>
</reference>
<evidence type="ECO:0000313" key="1">
    <source>
        <dbReference type="EMBL" id="PLT96115.1"/>
    </source>
</evidence>
<organism evidence="1 2">
    <name type="scientific">Sinorhizobium medicae</name>
    <dbReference type="NCBI Taxonomy" id="110321"/>
    <lineage>
        <taxon>Bacteria</taxon>
        <taxon>Pseudomonadati</taxon>
        <taxon>Pseudomonadota</taxon>
        <taxon>Alphaproteobacteria</taxon>
        <taxon>Hyphomicrobiales</taxon>
        <taxon>Rhizobiaceae</taxon>
        <taxon>Sinorhizobium/Ensifer group</taxon>
        <taxon>Sinorhizobium</taxon>
    </lineage>
</organism>
<keyword evidence="2" id="KW-1185">Reference proteome</keyword>